<sequence>MQASTALCSAMLGQQSCHYVSRVELVVSRTSASIALLMMLPLVLMFVVDLTVYSVQTLLRYTWPRWAAVVARYTAPFTDLAVKVKSQNMVRRLLKTWRVPEAPGRHFRFTWLARTDRAEH</sequence>
<reference evidence="2 4" key="3">
    <citation type="journal article" date="2018" name="Nat. Commun.">
        <title>Genomic insights into multidrug-resistance, mating and virulence in Candida auris and related emerging species.</title>
        <authorList>
            <person name="Munoz J.F."/>
            <person name="Gade L."/>
            <person name="Chow N.A."/>
            <person name="Loparev V.N."/>
            <person name="Juieng P."/>
            <person name="Berkow E.L."/>
            <person name="Farrer R.A."/>
            <person name="Litvintseva A.P."/>
            <person name="Cuomo C.A."/>
        </authorList>
    </citation>
    <scope>GENOME REANNOTATION</scope>
    <source>
        <strain evidence="2 4">B8441</strain>
    </source>
</reference>
<feature type="transmembrane region" description="Helical" evidence="1">
    <location>
        <begin position="32"/>
        <end position="55"/>
    </location>
</feature>
<evidence type="ECO:0000313" key="4">
    <source>
        <dbReference type="Proteomes" id="UP000230249"/>
    </source>
</evidence>
<evidence type="ECO:0000313" key="2">
    <source>
        <dbReference type="EMBL" id="KAK8439465.1"/>
    </source>
</evidence>
<keyword evidence="1" id="KW-0472">Membrane</keyword>
<organism evidence="3">
    <name type="scientific">Candidozyma auris</name>
    <name type="common">Yeast</name>
    <name type="synonym">Candida auris</name>
    <dbReference type="NCBI Taxonomy" id="498019"/>
    <lineage>
        <taxon>Eukaryota</taxon>
        <taxon>Fungi</taxon>
        <taxon>Dikarya</taxon>
        <taxon>Ascomycota</taxon>
        <taxon>Saccharomycotina</taxon>
        <taxon>Pichiomycetes</taxon>
        <taxon>Metschnikowiaceae</taxon>
        <taxon>Candidozyma</taxon>
    </lineage>
</organism>
<dbReference type="OrthoDB" id="4087652at2759"/>
<keyword evidence="4" id="KW-1185">Reference proteome</keyword>
<dbReference type="VEuPathDB" id="FungiDB:QG37_01214"/>
<dbReference type="EMBL" id="PEKT03000004">
    <property type="protein sequence ID" value="KAK8439465.1"/>
    <property type="molecule type" value="Genomic_DNA"/>
</dbReference>
<reference evidence="2" key="4">
    <citation type="submission" date="2024-03" db="EMBL/GenBank/DDBJ databases">
        <title>Improved genome assembly of Candida auris strain B8441 and annotation of B11205.</title>
        <authorList>
            <person name="Cauldron N.C."/>
            <person name="Shea T."/>
            <person name="Cuomo C.A."/>
        </authorList>
    </citation>
    <scope>NUCLEOTIDE SEQUENCE</scope>
    <source>
        <strain evidence="2">B8441</strain>
    </source>
</reference>
<keyword evidence="1" id="KW-1133">Transmembrane helix</keyword>
<proteinExistence type="predicted"/>
<gene>
    <name evidence="3" type="ORF">B9J08_005063</name>
    <name evidence="2" type="ORF">B9J08_03946</name>
</gene>
<dbReference type="EMBL" id="PEKT02000010">
    <property type="protein sequence ID" value="PIS48373.1"/>
    <property type="molecule type" value="Genomic_DNA"/>
</dbReference>
<dbReference type="Proteomes" id="UP000230249">
    <property type="component" value="Unassembled WGS sequence"/>
</dbReference>
<protein>
    <submittedName>
        <fullName evidence="3">Uncharacterized protein</fullName>
    </submittedName>
</protein>
<dbReference type="VEuPathDB" id="FungiDB:CJI96_0003853"/>
<name>A0A2H0ZDJ3_CANAR</name>
<dbReference type="VEuPathDB" id="FungiDB:CJJ07_000486"/>
<reference evidence="3 4" key="1">
    <citation type="journal article" date="2017" name="Clin. Infect. Dis.">
        <title>Simultaneous emergence of multidrug-resistant Candida auris on 3 continents confirmed by whole-genome sequencing and epidemiological analyses.</title>
        <authorList>
            <person name="Lockhart S.R."/>
            <person name="Etienne K.A."/>
            <person name="Vallabhaneni S."/>
            <person name="Farooqi J."/>
            <person name="Chowdhary A."/>
            <person name="Govender N.P."/>
            <person name="Colombo A.L."/>
            <person name="Calvo B."/>
            <person name="Cuomo C.A."/>
            <person name="Desjardins C.A."/>
            <person name="Berkow E.L."/>
            <person name="Castanheira M."/>
            <person name="Magobo R.E."/>
            <person name="Jabeen K."/>
            <person name="Asghar R.J."/>
            <person name="Meis J.F."/>
            <person name="Jackson B."/>
            <person name="Chiller T."/>
            <person name="Litvintseva A.P."/>
        </authorList>
    </citation>
    <scope>NUCLEOTIDE SEQUENCE [LARGE SCALE GENOMIC DNA]</scope>
    <source>
        <strain evidence="3 4">B8441</strain>
    </source>
</reference>
<keyword evidence="1" id="KW-0812">Transmembrane</keyword>
<evidence type="ECO:0000256" key="1">
    <source>
        <dbReference type="SAM" id="Phobius"/>
    </source>
</evidence>
<dbReference type="VEuPathDB" id="FungiDB:CJI97_005147"/>
<dbReference type="AlphaFoldDB" id="A0A2H0ZDJ3"/>
<dbReference type="VEuPathDB" id="FungiDB:B9J08_005063"/>
<accession>A0A2H0ZDJ3</accession>
<reference evidence="3" key="2">
    <citation type="submission" date="2017-11" db="EMBL/GenBank/DDBJ databases">
        <title>Candida auris genome assembly and annotation.</title>
        <authorList>
            <person name="Munoz J.F."/>
            <person name="Gade L.G."/>
            <person name="Chow N.A."/>
            <person name="Litvintseva A.P."/>
            <person name="Loparev V.N."/>
            <person name="Cuomo C.A."/>
        </authorList>
    </citation>
    <scope>NUCLEOTIDE SEQUENCE</scope>
    <source>
        <strain evidence="3">B8441</strain>
    </source>
</reference>
<evidence type="ECO:0000313" key="3">
    <source>
        <dbReference type="EMBL" id="PIS48373.1"/>
    </source>
</evidence>
<dbReference type="VEuPathDB" id="FungiDB:CJJ09_004290"/>
<comment type="caution">
    <text evidence="3">The sequence shown here is derived from an EMBL/GenBank/DDBJ whole genome shotgun (WGS) entry which is preliminary data.</text>
</comment>